<keyword evidence="3" id="KW-0695">RNA-directed DNA polymerase</keyword>
<keyword evidence="1" id="KW-0472">Membrane</keyword>
<comment type="caution">
    <text evidence="3">The sequence shown here is derived from an EMBL/GenBank/DDBJ whole genome shotgun (WGS) entry which is preliminary data.</text>
</comment>
<dbReference type="InterPro" id="IPR000477">
    <property type="entry name" value="RT_dom"/>
</dbReference>
<dbReference type="PANTHER" id="PTHR46890">
    <property type="entry name" value="NON-LTR RETROLELEMENT REVERSE TRANSCRIPTASE-LIKE PROTEIN-RELATED"/>
    <property type="match status" value="1"/>
</dbReference>
<evidence type="ECO:0000313" key="3">
    <source>
        <dbReference type="EMBL" id="KAA0063695.1"/>
    </source>
</evidence>
<evidence type="ECO:0000313" key="5">
    <source>
        <dbReference type="Proteomes" id="UP000321393"/>
    </source>
</evidence>
<protein>
    <submittedName>
        <fullName evidence="3">Reverse transcriptase</fullName>
    </submittedName>
</protein>
<reference evidence="5 6" key="1">
    <citation type="submission" date="2019-08" db="EMBL/GenBank/DDBJ databases">
        <title>Draft genome sequences of two oriental melons (Cucumis melo L. var makuwa).</title>
        <authorList>
            <person name="Kwon S.-Y."/>
        </authorList>
    </citation>
    <scope>NUCLEOTIDE SEQUENCE [LARGE SCALE GENOMIC DNA]</scope>
    <source>
        <strain evidence="6">cv. Chang Bougi</strain>
        <strain evidence="5">cv. SW 3</strain>
        <tissue evidence="3">Leaf</tissue>
    </source>
</reference>
<accession>A0A5A7VCP9</accession>
<feature type="domain" description="Reverse transcriptase" evidence="2">
    <location>
        <begin position="1"/>
        <end position="154"/>
    </location>
</feature>
<evidence type="ECO:0000313" key="6">
    <source>
        <dbReference type="Proteomes" id="UP000321947"/>
    </source>
</evidence>
<name>A0A5A7VCP9_CUCMM</name>
<dbReference type="Pfam" id="PF00078">
    <property type="entry name" value="RVT_1"/>
    <property type="match status" value="1"/>
</dbReference>
<keyword evidence="3" id="KW-0808">Transferase</keyword>
<evidence type="ECO:0000256" key="1">
    <source>
        <dbReference type="SAM" id="Phobius"/>
    </source>
</evidence>
<dbReference type="EMBL" id="SSTD01007912">
    <property type="protein sequence ID" value="TYK18333.1"/>
    <property type="molecule type" value="Genomic_DNA"/>
</dbReference>
<sequence length="154" mass="17668">MAFIKGRQITDAILIANEAINTWKQRKTKGFVLKLDIEKAFDKISWSFIDYMLAKKHFPHKWRKWIKACISNVQYSILLNGSPKGRIKAERGIRQGDPLSPFIFVLAMDYLSRLLSHLETKGAIKGSLSTTVATYLTFYLLTMYSSLLKTMKST</sequence>
<keyword evidence="1" id="KW-0812">Transmembrane</keyword>
<dbReference type="GO" id="GO:0003964">
    <property type="term" value="F:RNA-directed DNA polymerase activity"/>
    <property type="evidence" value="ECO:0007669"/>
    <property type="project" value="UniProtKB-KW"/>
</dbReference>
<dbReference type="PANTHER" id="PTHR46890:SF48">
    <property type="entry name" value="RNA-DIRECTED DNA POLYMERASE"/>
    <property type="match status" value="1"/>
</dbReference>
<dbReference type="STRING" id="1194695.A0A5A7VCP9"/>
<keyword evidence="3" id="KW-0548">Nucleotidyltransferase</keyword>
<dbReference type="InterPro" id="IPR052343">
    <property type="entry name" value="Retrotransposon-Effector_Assoc"/>
</dbReference>
<organism evidence="3 5">
    <name type="scientific">Cucumis melo var. makuwa</name>
    <name type="common">Oriental melon</name>
    <dbReference type="NCBI Taxonomy" id="1194695"/>
    <lineage>
        <taxon>Eukaryota</taxon>
        <taxon>Viridiplantae</taxon>
        <taxon>Streptophyta</taxon>
        <taxon>Embryophyta</taxon>
        <taxon>Tracheophyta</taxon>
        <taxon>Spermatophyta</taxon>
        <taxon>Magnoliopsida</taxon>
        <taxon>eudicotyledons</taxon>
        <taxon>Gunneridae</taxon>
        <taxon>Pentapetalae</taxon>
        <taxon>rosids</taxon>
        <taxon>fabids</taxon>
        <taxon>Cucurbitales</taxon>
        <taxon>Cucurbitaceae</taxon>
        <taxon>Benincaseae</taxon>
        <taxon>Cucumis</taxon>
    </lineage>
</organism>
<dbReference type="OrthoDB" id="1411964at2759"/>
<dbReference type="InterPro" id="IPR043502">
    <property type="entry name" value="DNA/RNA_pol_sf"/>
</dbReference>
<evidence type="ECO:0000313" key="4">
    <source>
        <dbReference type="EMBL" id="TYK18333.1"/>
    </source>
</evidence>
<dbReference type="EMBL" id="SSTE01002358">
    <property type="protein sequence ID" value="KAA0063695.1"/>
    <property type="molecule type" value="Genomic_DNA"/>
</dbReference>
<dbReference type="AlphaFoldDB" id="A0A5A7VCP9"/>
<dbReference type="SUPFAM" id="SSF56672">
    <property type="entry name" value="DNA/RNA polymerases"/>
    <property type="match status" value="1"/>
</dbReference>
<evidence type="ECO:0000259" key="2">
    <source>
        <dbReference type="PROSITE" id="PS50878"/>
    </source>
</evidence>
<keyword evidence="1" id="KW-1133">Transmembrane helix</keyword>
<dbReference type="Proteomes" id="UP000321947">
    <property type="component" value="Unassembled WGS sequence"/>
</dbReference>
<feature type="transmembrane region" description="Helical" evidence="1">
    <location>
        <begin position="128"/>
        <end position="148"/>
    </location>
</feature>
<dbReference type="Proteomes" id="UP000321393">
    <property type="component" value="Unassembled WGS sequence"/>
</dbReference>
<gene>
    <name evidence="4" type="ORF">E5676_scaffold456G00470</name>
    <name evidence="3" type="ORF">E6C27_scaffold329G002140</name>
</gene>
<dbReference type="PROSITE" id="PS50878">
    <property type="entry name" value="RT_POL"/>
    <property type="match status" value="1"/>
</dbReference>
<proteinExistence type="predicted"/>